<organism evidence="2 3">
    <name type="scientific">Halopelagius inordinatus</name>
    <dbReference type="NCBI Taxonomy" id="553467"/>
    <lineage>
        <taxon>Archaea</taxon>
        <taxon>Methanobacteriati</taxon>
        <taxon>Methanobacteriota</taxon>
        <taxon>Stenosarchaea group</taxon>
        <taxon>Halobacteria</taxon>
        <taxon>Halobacteriales</taxon>
        <taxon>Haloferacaceae</taxon>
    </lineage>
</organism>
<dbReference type="RefSeq" id="WP_092889015.1">
    <property type="nucleotide sequence ID" value="NZ_FOOQ01000001.1"/>
</dbReference>
<dbReference type="InterPro" id="IPR036390">
    <property type="entry name" value="WH_DNA-bd_sf"/>
</dbReference>
<evidence type="ECO:0000313" key="2">
    <source>
        <dbReference type="EMBL" id="SFF95579.1"/>
    </source>
</evidence>
<dbReference type="Gene3D" id="1.10.10.10">
    <property type="entry name" value="Winged helix-like DNA-binding domain superfamily/Winged helix DNA-binding domain"/>
    <property type="match status" value="1"/>
</dbReference>
<accession>A0A1I2MY63</accession>
<evidence type="ECO:0000259" key="1">
    <source>
        <dbReference type="Pfam" id="PF01978"/>
    </source>
</evidence>
<reference evidence="3" key="1">
    <citation type="submission" date="2016-10" db="EMBL/GenBank/DDBJ databases">
        <authorList>
            <person name="Varghese N."/>
            <person name="Submissions S."/>
        </authorList>
    </citation>
    <scope>NUCLEOTIDE SEQUENCE [LARGE SCALE GENOMIC DNA]</scope>
    <source>
        <strain evidence="3">CGMCC 1.7739</strain>
    </source>
</reference>
<protein>
    <submittedName>
        <fullName evidence="2">Sugar-specific transcriptional regulator TrmB</fullName>
    </submittedName>
</protein>
<dbReference type="PANTHER" id="PTHR34293">
    <property type="entry name" value="HTH-TYPE TRANSCRIPTIONAL REGULATOR TRMBL2"/>
    <property type="match status" value="1"/>
</dbReference>
<dbReference type="Gene3D" id="3.30.870.10">
    <property type="entry name" value="Endonuclease Chain A"/>
    <property type="match status" value="1"/>
</dbReference>
<dbReference type="InterPro" id="IPR002831">
    <property type="entry name" value="Tscrpt_reg_TrmB_N"/>
</dbReference>
<dbReference type="AlphaFoldDB" id="A0A1I2MY63"/>
<evidence type="ECO:0000313" key="3">
    <source>
        <dbReference type="Proteomes" id="UP000198876"/>
    </source>
</evidence>
<proteinExistence type="predicted"/>
<dbReference type="Proteomes" id="UP000198876">
    <property type="component" value="Unassembled WGS sequence"/>
</dbReference>
<dbReference type="STRING" id="553467.SAMN04488063_0915"/>
<gene>
    <name evidence="2" type="ORF">SAMN04488063_0915</name>
</gene>
<feature type="domain" description="Transcription regulator TrmB N-terminal" evidence="1">
    <location>
        <begin position="13"/>
        <end position="76"/>
    </location>
</feature>
<dbReference type="Pfam" id="PF01978">
    <property type="entry name" value="TrmB"/>
    <property type="match status" value="1"/>
</dbReference>
<name>A0A1I2MY63_9EURY</name>
<dbReference type="InterPro" id="IPR036388">
    <property type="entry name" value="WH-like_DNA-bd_sf"/>
</dbReference>
<dbReference type="InterPro" id="IPR051797">
    <property type="entry name" value="TrmB-like"/>
</dbReference>
<dbReference type="EMBL" id="FOOQ01000001">
    <property type="protein sequence ID" value="SFF95579.1"/>
    <property type="molecule type" value="Genomic_DNA"/>
</dbReference>
<dbReference type="OrthoDB" id="30795at2157"/>
<keyword evidence="3" id="KW-1185">Reference proteome</keyword>
<dbReference type="PANTHER" id="PTHR34293:SF1">
    <property type="entry name" value="HTH-TYPE TRANSCRIPTIONAL REGULATOR TRMBL2"/>
    <property type="match status" value="1"/>
</dbReference>
<dbReference type="SUPFAM" id="SSF46785">
    <property type="entry name" value="Winged helix' DNA-binding domain"/>
    <property type="match status" value="1"/>
</dbReference>
<sequence length="258" mass="28780">MSNQPDAVEALGNLGLTEYEARCFVALSRLKQGTAKEVSQLSDVPRSRVYDTVDRLHQRGLVDVQQSDPRQYRAISKDDAFEKLESAFRANVEEADAALENVRSAEPQAERGMWSIADEEHVNDRLGTLLDDAEDHVHMLVADESAVPEEIVDRLVAATERGVNVVVEVGTDSLEERIRADVPDADVTLFESLRETNPVVSKWPGKLAMVDRQAILASGLENSDRPFEQQETAVWTNGHNHGFAAWTRELLDDRLADF</sequence>